<reference evidence="2" key="1">
    <citation type="submission" date="2023-10" db="EMBL/GenBank/DDBJ databases">
        <authorList>
            <person name="Chen Y."/>
            <person name="Shah S."/>
            <person name="Dougan E. K."/>
            <person name="Thang M."/>
            <person name="Chan C."/>
        </authorList>
    </citation>
    <scope>NUCLEOTIDE SEQUENCE [LARGE SCALE GENOMIC DNA]</scope>
</reference>
<dbReference type="Proteomes" id="UP001189429">
    <property type="component" value="Unassembled WGS sequence"/>
</dbReference>
<dbReference type="EMBL" id="CAUYUJ010020787">
    <property type="protein sequence ID" value="CAK0900502.1"/>
    <property type="molecule type" value="Genomic_DNA"/>
</dbReference>
<proteinExistence type="predicted"/>
<evidence type="ECO:0000313" key="2">
    <source>
        <dbReference type="EMBL" id="CAK0900502.1"/>
    </source>
</evidence>
<evidence type="ECO:0000256" key="1">
    <source>
        <dbReference type="SAM" id="MobiDB-lite"/>
    </source>
</evidence>
<sequence length="100" mass="10576">MFDPLALLSDGEASAEEEPGATAADRADHANNEPASASSKRKLGSIAFDDLESAGYKPADLLTSASYLHDAAGQEGRKPKRHARAAEEAVHEKEEADDNI</sequence>
<evidence type="ECO:0000313" key="3">
    <source>
        <dbReference type="Proteomes" id="UP001189429"/>
    </source>
</evidence>
<feature type="region of interest" description="Disordered" evidence="1">
    <location>
        <begin position="1"/>
        <end position="43"/>
    </location>
</feature>
<keyword evidence="3" id="KW-1185">Reference proteome</keyword>
<protein>
    <submittedName>
        <fullName evidence="2">Uncharacterized protein</fullName>
    </submittedName>
</protein>
<feature type="compositionally biased region" description="Basic and acidic residues" evidence="1">
    <location>
        <begin position="84"/>
        <end position="94"/>
    </location>
</feature>
<feature type="region of interest" description="Disordered" evidence="1">
    <location>
        <begin position="72"/>
        <end position="100"/>
    </location>
</feature>
<comment type="caution">
    <text evidence="2">The sequence shown here is derived from an EMBL/GenBank/DDBJ whole genome shotgun (WGS) entry which is preliminary data.</text>
</comment>
<organism evidence="2 3">
    <name type="scientific">Prorocentrum cordatum</name>
    <dbReference type="NCBI Taxonomy" id="2364126"/>
    <lineage>
        <taxon>Eukaryota</taxon>
        <taxon>Sar</taxon>
        <taxon>Alveolata</taxon>
        <taxon>Dinophyceae</taxon>
        <taxon>Prorocentrales</taxon>
        <taxon>Prorocentraceae</taxon>
        <taxon>Prorocentrum</taxon>
    </lineage>
</organism>
<name>A0ABN9XPJ3_9DINO</name>
<accession>A0ABN9XPJ3</accession>
<gene>
    <name evidence="2" type="ORF">PCOR1329_LOCUS77754</name>
</gene>